<feature type="transmembrane region" description="Helical" evidence="6">
    <location>
        <begin position="346"/>
        <end position="364"/>
    </location>
</feature>
<feature type="transmembrane region" description="Helical" evidence="6">
    <location>
        <begin position="46"/>
        <end position="68"/>
    </location>
</feature>
<feature type="transmembrane region" description="Helical" evidence="6">
    <location>
        <begin position="226"/>
        <end position="253"/>
    </location>
</feature>
<evidence type="ECO:0000256" key="2">
    <source>
        <dbReference type="ARBA" id="ARBA00022475"/>
    </source>
</evidence>
<protein>
    <submittedName>
        <fullName evidence="7">Uncharacterized protein</fullName>
    </submittedName>
</protein>
<feature type="transmembrane region" description="Helical" evidence="6">
    <location>
        <begin position="399"/>
        <end position="419"/>
    </location>
</feature>
<feature type="transmembrane region" description="Helical" evidence="6">
    <location>
        <begin position="304"/>
        <end position="326"/>
    </location>
</feature>
<feature type="transmembrane region" description="Helical" evidence="6">
    <location>
        <begin position="371"/>
        <end position="393"/>
    </location>
</feature>
<name>A0ABN8E3S0_9VIBR</name>
<evidence type="ECO:0000313" key="7">
    <source>
        <dbReference type="EMBL" id="CAH0539991.1"/>
    </source>
</evidence>
<dbReference type="Proteomes" id="UP000838748">
    <property type="component" value="Unassembled WGS sequence"/>
</dbReference>
<feature type="transmembrane region" description="Helical" evidence="6">
    <location>
        <begin position="88"/>
        <end position="106"/>
    </location>
</feature>
<proteinExistence type="predicted"/>
<feature type="transmembrane region" description="Helical" evidence="6">
    <location>
        <begin position="151"/>
        <end position="170"/>
    </location>
</feature>
<dbReference type="Pfam" id="PF13440">
    <property type="entry name" value="Polysacc_synt_3"/>
    <property type="match status" value="1"/>
</dbReference>
<gene>
    <name evidence="7" type="ORF">VMF7928_02560</name>
</gene>
<comment type="caution">
    <text evidence="7">The sequence shown here is derived from an EMBL/GenBank/DDBJ whole genome shotgun (WGS) entry which is preliminary data.</text>
</comment>
<evidence type="ECO:0000256" key="3">
    <source>
        <dbReference type="ARBA" id="ARBA00022692"/>
    </source>
</evidence>
<keyword evidence="5 6" id="KW-0472">Membrane</keyword>
<keyword evidence="4 6" id="KW-1133">Transmembrane helix</keyword>
<accession>A0ABN8E3S0</accession>
<comment type="subcellular location">
    <subcellularLocation>
        <location evidence="1">Cell membrane</location>
        <topology evidence="1">Multi-pass membrane protein</topology>
    </subcellularLocation>
</comment>
<evidence type="ECO:0000313" key="8">
    <source>
        <dbReference type="Proteomes" id="UP000838748"/>
    </source>
</evidence>
<feature type="transmembrane region" description="Helical" evidence="6">
    <location>
        <begin position="118"/>
        <end position="139"/>
    </location>
</feature>
<organism evidence="7 8">
    <name type="scientific">Vibrio marisflavi CECT 7928</name>
    <dbReference type="NCBI Taxonomy" id="634439"/>
    <lineage>
        <taxon>Bacteria</taxon>
        <taxon>Pseudomonadati</taxon>
        <taxon>Pseudomonadota</taxon>
        <taxon>Gammaproteobacteria</taxon>
        <taxon>Vibrionales</taxon>
        <taxon>Vibrionaceae</taxon>
        <taxon>Vibrio</taxon>
    </lineage>
</organism>
<keyword evidence="8" id="KW-1185">Reference proteome</keyword>
<evidence type="ECO:0000256" key="1">
    <source>
        <dbReference type="ARBA" id="ARBA00004651"/>
    </source>
</evidence>
<feature type="transmembrane region" description="Helical" evidence="6">
    <location>
        <begin position="12"/>
        <end position="34"/>
    </location>
</feature>
<dbReference type="PANTHER" id="PTHR30250:SF28">
    <property type="entry name" value="POLYSACCHARIDE BIOSYNTHESIS PROTEIN"/>
    <property type="match status" value="1"/>
</dbReference>
<reference evidence="7" key="1">
    <citation type="submission" date="2021-11" db="EMBL/GenBank/DDBJ databases">
        <authorList>
            <person name="Rodrigo-Torres L."/>
            <person name="Arahal R. D."/>
            <person name="Lucena T."/>
        </authorList>
    </citation>
    <scope>NUCLEOTIDE SEQUENCE</scope>
    <source>
        <strain evidence="7">CECT 7928</strain>
    </source>
</reference>
<evidence type="ECO:0000256" key="6">
    <source>
        <dbReference type="SAM" id="Phobius"/>
    </source>
</evidence>
<evidence type="ECO:0000256" key="4">
    <source>
        <dbReference type="ARBA" id="ARBA00022989"/>
    </source>
</evidence>
<dbReference type="PANTHER" id="PTHR30250">
    <property type="entry name" value="PST FAMILY PREDICTED COLANIC ACID TRANSPORTER"/>
    <property type="match status" value="1"/>
</dbReference>
<dbReference type="InterPro" id="IPR050833">
    <property type="entry name" value="Poly_Biosynth_Transport"/>
</dbReference>
<keyword evidence="3 6" id="KW-0812">Transmembrane</keyword>
<sequence>MLSKAKGLSANKLVRNIIIVASGSAGAQFINFLATPFITRLFTPEAFGVFGAFISIVYILDPISAFCLPPAIILPKSDSEAKQVADLVFKYSIILSMLCMAVIYFGKELILNVSTLAFSYHLLYLLPVIVFTTGLYRLSNQWLIRCGKYKYPSLILVIQAIIVSILKVSVGLLNPTYIYLILVASFGYFLQCVLIFYCAVKAGLRQWISLGSGFISFRLIKKYKDFPLYVTPQVFLNTLTQSIPVLILMTYFGPVYAGYYTLTRSVLSVPMRLLGVAVGDVFLPKMSNALNSKEKLDNLLKKATITLASVGLGPYLLLIAFGPYLFGVVFGHDWVVAGEYARWLSLWSFSELLFIPSNKAILVISEQRFFLLYSVFSVLLKVLSLLVGVFVLKTHLSTVILYSLVSAMLNFVLISIVYCKCMD</sequence>
<dbReference type="EMBL" id="CAKLDM010000002">
    <property type="protein sequence ID" value="CAH0539991.1"/>
    <property type="molecule type" value="Genomic_DNA"/>
</dbReference>
<evidence type="ECO:0000256" key="5">
    <source>
        <dbReference type="ARBA" id="ARBA00023136"/>
    </source>
</evidence>
<feature type="transmembrane region" description="Helical" evidence="6">
    <location>
        <begin position="176"/>
        <end position="200"/>
    </location>
</feature>
<keyword evidence="2" id="KW-1003">Cell membrane</keyword>